<dbReference type="GO" id="GO:0016020">
    <property type="term" value="C:membrane"/>
    <property type="evidence" value="ECO:0007669"/>
    <property type="project" value="UniProtKB-SubCell"/>
</dbReference>
<keyword evidence="4 6" id="KW-0472">Membrane</keyword>
<evidence type="ECO:0000256" key="5">
    <source>
        <dbReference type="ARBA" id="ARBA00038359"/>
    </source>
</evidence>
<comment type="subcellular location">
    <subcellularLocation>
        <location evidence="1">Membrane</location>
        <topology evidence="1">Multi-pass membrane protein</topology>
    </subcellularLocation>
</comment>
<feature type="transmembrane region" description="Helical" evidence="6">
    <location>
        <begin position="166"/>
        <end position="192"/>
    </location>
</feature>
<feature type="transmembrane region" description="Helical" evidence="6">
    <location>
        <begin position="12"/>
        <end position="34"/>
    </location>
</feature>
<gene>
    <name evidence="8" type="ORF">HETSPECPRED_004287</name>
</gene>
<comment type="similarity">
    <text evidence="5">Belongs to the SAT4 family.</text>
</comment>
<evidence type="ECO:0000313" key="9">
    <source>
        <dbReference type="Proteomes" id="UP000664521"/>
    </source>
</evidence>
<feature type="domain" description="Rhodopsin" evidence="7">
    <location>
        <begin position="30"/>
        <end position="266"/>
    </location>
</feature>
<reference evidence="8" key="1">
    <citation type="submission" date="2021-03" db="EMBL/GenBank/DDBJ databases">
        <authorList>
            <person name="Tagirdzhanova G."/>
        </authorList>
    </citation>
    <scope>NUCLEOTIDE SEQUENCE</scope>
</reference>
<dbReference type="InterPro" id="IPR052337">
    <property type="entry name" value="SAT4-like"/>
</dbReference>
<feature type="transmembrane region" description="Helical" evidence="6">
    <location>
        <begin position="204"/>
        <end position="223"/>
    </location>
</feature>
<feature type="transmembrane region" description="Helical" evidence="6">
    <location>
        <begin position="87"/>
        <end position="112"/>
    </location>
</feature>
<sequence length="351" mass="38887">MDSKAVLYNRHLIIAVTTLIEVLGITAYVLRLLARRFSNTALWWDDYVMGIGLVTASIPGVCYYVALKYGLGKHAEQVSGKDMEKFLICNFVFQLSWAATLPIVKISVLIFYNRLFPQKGFRAVTYGMGIFLATMLLYGLICFVLQCQPVHAFWQPQVQHHCFNQMAYYIAHGCLNLVTDVFVVLMPIPILWSLQLPTARKTGLVAVFLLAGLACAVSLRRVISLKEINEADITWSHVGPGLWSAAEAEVLVVSANIPLMGPIVQRLRAKYRTLSDYSGKDEESNIILDSSETGFSGKGARSRSTPVVTKNAAFDTYAIGRANNSKIAADTVFPDNGILVERNLEQNVNKA</sequence>
<protein>
    <recommendedName>
        <fullName evidence="7">Rhodopsin domain-containing protein</fullName>
    </recommendedName>
</protein>
<feature type="transmembrane region" description="Helical" evidence="6">
    <location>
        <begin position="46"/>
        <end position="66"/>
    </location>
</feature>
<organism evidence="8 9">
    <name type="scientific">Heterodermia speciosa</name>
    <dbReference type="NCBI Taxonomy" id="116794"/>
    <lineage>
        <taxon>Eukaryota</taxon>
        <taxon>Fungi</taxon>
        <taxon>Dikarya</taxon>
        <taxon>Ascomycota</taxon>
        <taxon>Pezizomycotina</taxon>
        <taxon>Lecanoromycetes</taxon>
        <taxon>OSLEUM clade</taxon>
        <taxon>Lecanoromycetidae</taxon>
        <taxon>Caliciales</taxon>
        <taxon>Physciaceae</taxon>
        <taxon>Heterodermia</taxon>
    </lineage>
</organism>
<dbReference type="EMBL" id="CAJPDS010000026">
    <property type="protein sequence ID" value="CAF9920572.1"/>
    <property type="molecule type" value="Genomic_DNA"/>
</dbReference>
<evidence type="ECO:0000256" key="2">
    <source>
        <dbReference type="ARBA" id="ARBA00022692"/>
    </source>
</evidence>
<evidence type="ECO:0000313" key="8">
    <source>
        <dbReference type="EMBL" id="CAF9920572.1"/>
    </source>
</evidence>
<evidence type="ECO:0000259" key="7">
    <source>
        <dbReference type="Pfam" id="PF20684"/>
    </source>
</evidence>
<evidence type="ECO:0000256" key="6">
    <source>
        <dbReference type="SAM" id="Phobius"/>
    </source>
</evidence>
<name>A0A8H3IA49_9LECA</name>
<keyword evidence="2 6" id="KW-0812">Transmembrane</keyword>
<dbReference type="Proteomes" id="UP000664521">
    <property type="component" value="Unassembled WGS sequence"/>
</dbReference>
<dbReference type="PANTHER" id="PTHR33048:SF47">
    <property type="entry name" value="INTEGRAL MEMBRANE PROTEIN-RELATED"/>
    <property type="match status" value="1"/>
</dbReference>
<dbReference type="OrthoDB" id="10017208at2759"/>
<proteinExistence type="inferred from homology"/>
<dbReference type="AlphaFoldDB" id="A0A8H3IA49"/>
<evidence type="ECO:0000256" key="1">
    <source>
        <dbReference type="ARBA" id="ARBA00004141"/>
    </source>
</evidence>
<keyword evidence="3 6" id="KW-1133">Transmembrane helix</keyword>
<keyword evidence="9" id="KW-1185">Reference proteome</keyword>
<evidence type="ECO:0000256" key="3">
    <source>
        <dbReference type="ARBA" id="ARBA00022989"/>
    </source>
</evidence>
<dbReference type="PANTHER" id="PTHR33048">
    <property type="entry name" value="PTH11-LIKE INTEGRAL MEMBRANE PROTEIN (AFU_ORTHOLOGUE AFUA_5G11245)"/>
    <property type="match status" value="1"/>
</dbReference>
<accession>A0A8H3IA49</accession>
<dbReference type="Pfam" id="PF20684">
    <property type="entry name" value="Fung_rhodopsin"/>
    <property type="match status" value="1"/>
</dbReference>
<evidence type="ECO:0000256" key="4">
    <source>
        <dbReference type="ARBA" id="ARBA00023136"/>
    </source>
</evidence>
<feature type="transmembrane region" description="Helical" evidence="6">
    <location>
        <begin position="124"/>
        <end position="145"/>
    </location>
</feature>
<comment type="caution">
    <text evidence="8">The sequence shown here is derived from an EMBL/GenBank/DDBJ whole genome shotgun (WGS) entry which is preliminary data.</text>
</comment>
<dbReference type="InterPro" id="IPR049326">
    <property type="entry name" value="Rhodopsin_dom_fungi"/>
</dbReference>